<name>A0A4Y2SFM1_ARAVE</name>
<dbReference type="EMBL" id="BGPR01021106">
    <property type="protein sequence ID" value="GBN86090.1"/>
    <property type="molecule type" value="Genomic_DNA"/>
</dbReference>
<proteinExistence type="predicted"/>
<evidence type="ECO:0000313" key="1">
    <source>
        <dbReference type="EMBL" id="GBN86090.1"/>
    </source>
</evidence>
<protein>
    <submittedName>
        <fullName evidence="1">Uncharacterized protein</fullName>
    </submittedName>
</protein>
<accession>A0A4Y2SFM1</accession>
<reference evidence="1 2" key="1">
    <citation type="journal article" date="2019" name="Sci. Rep.">
        <title>Orb-weaving spider Araneus ventricosus genome elucidates the spidroin gene catalogue.</title>
        <authorList>
            <person name="Kono N."/>
            <person name="Nakamura H."/>
            <person name="Ohtoshi R."/>
            <person name="Moran D.A.P."/>
            <person name="Shinohara A."/>
            <person name="Yoshida Y."/>
            <person name="Fujiwara M."/>
            <person name="Mori M."/>
            <person name="Tomita M."/>
            <person name="Arakawa K."/>
        </authorList>
    </citation>
    <scope>NUCLEOTIDE SEQUENCE [LARGE SCALE GENOMIC DNA]</scope>
</reference>
<dbReference type="AlphaFoldDB" id="A0A4Y2SFM1"/>
<organism evidence="1 2">
    <name type="scientific">Araneus ventricosus</name>
    <name type="common">Orbweaver spider</name>
    <name type="synonym">Epeira ventricosa</name>
    <dbReference type="NCBI Taxonomy" id="182803"/>
    <lineage>
        <taxon>Eukaryota</taxon>
        <taxon>Metazoa</taxon>
        <taxon>Ecdysozoa</taxon>
        <taxon>Arthropoda</taxon>
        <taxon>Chelicerata</taxon>
        <taxon>Arachnida</taxon>
        <taxon>Araneae</taxon>
        <taxon>Araneomorphae</taxon>
        <taxon>Entelegynae</taxon>
        <taxon>Araneoidea</taxon>
        <taxon>Araneidae</taxon>
        <taxon>Araneus</taxon>
    </lineage>
</organism>
<keyword evidence="2" id="KW-1185">Reference proteome</keyword>
<gene>
    <name evidence="1" type="ORF">AVEN_17005_1</name>
</gene>
<comment type="caution">
    <text evidence="1">The sequence shown here is derived from an EMBL/GenBank/DDBJ whole genome shotgun (WGS) entry which is preliminary data.</text>
</comment>
<sequence>MVQLETNGPNVSKTLVVQSEQNQFVQSEQPMVYNQWSESEPPMVQLEQLQLSNLKTNGPIWSGNHGPIEFVQRAKSMVSIPEQLMVHLAQPMVQFHAPMVQSEQPMVQPEQPMVHVSN</sequence>
<evidence type="ECO:0000313" key="2">
    <source>
        <dbReference type="Proteomes" id="UP000499080"/>
    </source>
</evidence>
<dbReference type="Proteomes" id="UP000499080">
    <property type="component" value="Unassembled WGS sequence"/>
</dbReference>